<dbReference type="AlphaFoldDB" id="T2MH27"/>
<feature type="transmembrane region" description="Helical" evidence="10">
    <location>
        <begin position="145"/>
        <end position="167"/>
    </location>
</feature>
<keyword evidence="4 10" id="KW-1133">Transmembrane helix</keyword>
<evidence type="ECO:0000256" key="2">
    <source>
        <dbReference type="ARBA" id="ARBA00022475"/>
    </source>
</evidence>
<keyword evidence="8 9" id="KW-0807">Transducer</keyword>
<evidence type="ECO:0000256" key="10">
    <source>
        <dbReference type="SAM" id="Phobius"/>
    </source>
</evidence>
<dbReference type="PANTHER" id="PTHR24247:SF265">
    <property type="entry name" value="MUSCARINIC ACETYLCHOLINE RECEPTOR DM1"/>
    <property type="match status" value="1"/>
</dbReference>
<feature type="transmembrane region" description="Helical" evidence="10">
    <location>
        <begin position="284"/>
        <end position="308"/>
    </location>
</feature>
<dbReference type="EMBL" id="JX310797">
    <property type="protein sequence ID" value="AGG14161.1"/>
    <property type="molecule type" value="mRNA"/>
</dbReference>
<dbReference type="EMBL" id="HAAD01005179">
    <property type="protein sequence ID" value="CDG71411.1"/>
    <property type="molecule type" value="mRNA"/>
</dbReference>
<dbReference type="PRINTS" id="PR00237">
    <property type="entry name" value="GPCRRHODOPSN"/>
</dbReference>
<dbReference type="SUPFAM" id="SSF81321">
    <property type="entry name" value="Family A G protein-coupled receptor-like"/>
    <property type="match status" value="1"/>
</dbReference>
<evidence type="ECO:0000256" key="5">
    <source>
        <dbReference type="ARBA" id="ARBA00023040"/>
    </source>
</evidence>
<dbReference type="GO" id="GO:0004993">
    <property type="term" value="F:G protein-coupled serotonin receptor activity"/>
    <property type="evidence" value="ECO:0007669"/>
    <property type="project" value="TreeGrafter"/>
</dbReference>
<evidence type="ECO:0000259" key="11">
    <source>
        <dbReference type="PROSITE" id="PS50262"/>
    </source>
</evidence>
<keyword evidence="7 9" id="KW-0675">Receptor</keyword>
<dbReference type="KEGG" id="hmg:105846994"/>
<gene>
    <name evidence="13" type="primary">CHRM1</name>
</gene>
<dbReference type="InterPro" id="IPR000276">
    <property type="entry name" value="GPCR_Rhodpsn"/>
</dbReference>
<keyword evidence="3 9" id="KW-0812">Transmembrane</keyword>
<evidence type="ECO:0000256" key="9">
    <source>
        <dbReference type="RuleBase" id="RU000688"/>
    </source>
</evidence>
<dbReference type="GO" id="GO:0007197">
    <property type="term" value="P:adenylate cyclase-inhibiting G protein-coupled acetylcholine receptor signaling pathway"/>
    <property type="evidence" value="ECO:0007669"/>
    <property type="project" value="TreeGrafter"/>
</dbReference>
<dbReference type="PANTHER" id="PTHR24247">
    <property type="entry name" value="5-HYDROXYTRYPTAMINE RECEPTOR"/>
    <property type="match status" value="1"/>
</dbReference>
<dbReference type="GO" id="GO:0030425">
    <property type="term" value="C:dendrite"/>
    <property type="evidence" value="ECO:0007669"/>
    <property type="project" value="TreeGrafter"/>
</dbReference>
<name>T2MH27_HYDVU</name>
<proteinExistence type="evidence at transcript level"/>
<evidence type="ECO:0000256" key="4">
    <source>
        <dbReference type="ARBA" id="ARBA00022989"/>
    </source>
</evidence>
<feature type="transmembrane region" description="Helical" evidence="10">
    <location>
        <begin position="62"/>
        <end position="91"/>
    </location>
</feature>
<feature type="transmembrane region" description="Helical" evidence="10">
    <location>
        <begin position="111"/>
        <end position="133"/>
    </location>
</feature>
<dbReference type="Pfam" id="PF00001">
    <property type="entry name" value="7tm_1"/>
    <property type="match status" value="1"/>
</dbReference>
<dbReference type="GO" id="GO:0045202">
    <property type="term" value="C:synapse"/>
    <property type="evidence" value="ECO:0007669"/>
    <property type="project" value="TreeGrafter"/>
</dbReference>
<evidence type="ECO:0000256" key="1">
    <source>
        <dbReference type="ARBA" id="ARBA00004651"/>
    </source>
</evidence>
<dbReference type="SMR" id="T2MH27"/>
<dbReference type="InterPro" id="IPR017452">
    <property type="entry name" value="GPCR_Rhodpsn_7TM"/>
</dbReference>
<evidence type="ECO:0000256" key="8">
    <source>
        <dbReference type="ARBA" id="ARBA00023224"/>
    </source>
</evidence>
<feature type="transmembrane region" description="Helical" evidence="10">
    <location>
        <begin position="25"/>
        <end position="50"/>
    </location>
</feature>
<organism evidence="13">
    <name type="scientific">Hydra vulgaris</name>
    <name type="common">Hydra</name>
    <name type="synonym">Hydra attenuata</name>
    <dbReference type="NCBI Taxonomy" id="6087"/>
    <lineage>
        <taxon>Eukaryota</taxon>
        <taxon>Metazoa</taxon>
        <taxon>Cnidaria</taxon>
        <taxon>Hydrozoa</taxon>
        <taxon>Hydroidolina</taxon>
        <taxon>Anthoathecata</taxon>
        <taxon>Aplanulata</taxon>
        <taxon>Hydridae</taxon>
        <taxon>Hydra</taxon>
    </lineage>
</organism>
<feature type="transmembrane region" description="Helical" evidence="10">
    <location>
        <begin position="320"/>
        <end position="339"/>
    </location>
</feature>
<evidence type="ECO:0000256" key="7">
    <source>
        <dbReference type="ARBA" id="ARBA00023170"/>
    </source>
</evidence>
<keyword evidence="6 10" id="KW-0472">Membrane</keyword>
<keyword evidence="2" id="KW-1003">Cell membrane</keyword>
<reference evidence="13" key="2">
    <citation type="journal article" date="2013" name="Genome Biol. Evol.">
        <title>Punctuated emergences of genetic and phenotypic innovations in eumetazoan, bilaterian, euteleostome, and hominidae ancestors.</title>
        <authorList>
            <person name="Wenger Y."/>
            <person name="Galliot B."/>
        </authorList>
    </citation>
    <scope>NUCLEOTIDE SEQUENCE</scope>
    <source>
        <tissue evidence="13">Whole animals</tissue>
    </source>
</reference>
<evidence type="ECO:0000313" key="12">
    <source>
        <dbReference type="EMBL" id="AGG14161.1"/>
    </source>
</evidence>
<reference evidence="12" key="1">
    <citation type="submission" date="2012-07" db="EMBL/GenBank/DDBJ databases">
        <title>Two types of muscarinic acetylcholine receptors in Drosophila and other arthropods.</title>
        <authorList>
            <person name="Ambroziak W."/>
            <person name="Collin C."/>
            <person name="Li S."/>
            <person name="Hauser F."/>
            <person name="Grimmelikhuijzen C."/>
        </authorList>
    </citation>
    <scope>NUCLEOTIDE SEQUENCE</scope>
</reference>
<comment type="similarity">
    <text evidence="9">Belongs to the G-protein coupled receptor 1 family.</text>
</comment>
<comment type="subcellular location">
    <subcellularLocation>
        <location evidence="1">Cell membrane</location>
        <topology evidence="1">Multi-pass membrane protein</topology>
    </subcellularLocation>
</comment>
<protein>
    <submittedName>
        <fullName evidence="12">MAch receptor 1</fullName>
    </submittedName>
    <submittedName>
        <fullName evidence="13">Muscarinic acetylcholine receptor M1</fullName>
    </submittedName>
</protein>
<dbReference type="Gene3D" id="1.20.1070.10">
    <property type="entry name" value="Rhodopsin 7-helix transmembrane proteins"/>
    <property type="match status" value="1"/>
</dbReference>
<keyword evidence="5 9" id="KW-0297">G-protein coupled receptor</keyword>
<evidence type="ECO:0000313" key="13">
    <source>
        <dbReference type="EMBL" id="CDG71411.1"/>
    </source>
</evidence>
<dbReference type="GeneID" id="105846994"/>
<dbReference type="PROSITE" id="PS00237">
    <property type="entry name" value="G_PROTEIN_RECEP_F1_1"/>
    <property type="match status" value="1"/>
</dbReference>
<dbReference type="OrthoDB" id="6021590at2759"/>
<dbReference type="GO" id="GO:0005886">
    <property type="term" value="C:plasma membrane"/>
    <property type="evidence" value="ECO:0007669"/>
    <property type="project" value="UniProtKB-SubCell"/>
</dbReference>
<sequence>MLKMLVKNVTDDSKLLNSRFSNTELGFLVFGLTLISFIATTANICVFIAYVKNQSLRTASNWLILSLAVADTWIGAVSINFYTVYLAYGYWPLGKIACNFWLSTDYWCSQASVVHLLVISVDRYLVIRIPLAYRSVRSNLRLKYVILFVWFLSFVLWVPWIISYPYIVGKQDVPVDKCYIQFLTDSVFLTVFTALSAYYIPLLMMIFMYIRIYTFLHKRKRAVDRVKTPNYFGDLADTSVCCVSVIQTNTCLEVDSIVNNKELSKTCQVLPKKLYKNYDRAKKLLILIILAYAITWFPYNVFAVISPFCSNCVTAPLWDFGYLFCYINSLVNPFCYAFGNKRFKATFKSMFFGKNINF</sequence>
<dbReference type="PROSITE" id="PS50262">
    <property type="entry name" value="G_PROTEIN_RECEP_F1_2"/>
    <property type="match status" value="1"/>
</dbReference>
<evidence type="ECO:0000256" key="6">
    <source>
        <dbReference type="ARBA" id="ARBA00023136"/>
    </source>
</evidence>
<dbReference type="GO" id="GO:0016907">
    <property type="term" value="F:G protein-coupled acetylcholine receptor activity"/>
    <property type="evidence" value="ECO:0007669"/>
    <property type="project" value="TreeGrafter"/>
</dbReference>
<evidence type="ECO:0000256" key="3">
    <source>
        <dbReference type="ARBA" id="ARBA00022692"/>
    </source>
</evidence>
<accession>T2MH27</accession>
<feature type="domain" description="G-protein coupled receptors family 1 profile" evidence="11">
    <location>
        <begin position="42"/>
        <end position="336"/>
    </location>
</feature>
<dbReference type="GO" id="GO:0007187">
    <property type="term" value="P:G protein-coupled receptor signaling pathway, coupled to cyclic nucleotide second messenger"/>
    <property type="evidence" value="ECO:0007669"/>
    <property type="project" value="TreeGrafter"/>
</dbReference>
<feature type="transmembrane region" description="Helical" evidence="10">
    <location>
        <begin position="187"/>
        <end position="210"/>
    </location>
</feature>